<name>T1BGF0_9ZZZZ</name>
<dbReference type="Pfam" id="PF00926">
    <property type="entry name" value="DHBP_synthase"/>
    <property type="match status" value="1"/>
</dbReference>
<keyword evidence="6" id="KW-0456">Lyase</keyword>
<evidence type="ECO:0000313" key="7">
    <source>
        <dbReference type="EMBL" id="EQD52189.1"/>
    </source>
</evidence>
<gene>
    <name evidence="7" type="ORF">B2A_06652</name>
</gene>
<reference evidence="7" key="1">
    <citation type="submission" date="2013-08" db="EMBL/GenBank/DDBJ databases">
        <authorList>
            <person name="Mendez C."/>
            <person name="Richter M."/>
            <person name="Ferrer M."/>
            <person name="Sanchez J."/>
        </authorList>
    </citation>
    <scope>NUCLEOTIDE SEQUENCE</scope>
</reference>
<dbReference type="InterPro" id="IPR000422">
    <property type="entry name" value="DHBP_synthase_RibB"/>
</dbReference>
<dbReference type="InterPro" id="IPR017945">
    <property type="entry name" value="DHBP_synth_RibB-like_a/b_dom"/>
</dbReference>
<protein>
    <submittedName>
        <fullName evidence="7">3,4-dihydroxy-2-butanone 4-phosphate synthase mutant</fullName>
    </submittedName>
</protein>
<dbReference type="PANTHER" id="PTHR21327:SF46">
    <property type="entry name" value="3,4-DIHYDROXY-2-BUTANONE 4-PHOSPHATE SYNTHASE"/>
    <property type="match status" value="1"/>
</dbReference>
<keyword evidence="5" id="KW-0464">Manganese</keyword>
<proteinExistence type="predicted"/>
<organism evidence="7">
    <name type="scientific">mine drainage metagenome</name>
    <dbReference type="NCBI Taxonomy" id="410659"/>
    <lineage>
        <taxon>unclassified sequences</taxon>
        <taxon>metagenomes</taxon>
        <taxon>ecological metagenomes</taxon>
    </lineage>
</organism>
<dbReference type="GO" id="GO:0005829">
    <property type="term" value="C:cytosol"/>
    <property type="evidence" value="ECO:0007669"/>
    <property type="project" value="TreeGrafter"/>
</dbReference>
<evidence type="ECO:0000256" key="5">
    <source>
        <dbReference type="ARBA" id="ARBA00023211"/>
    </source>
</evidence>
<sequence length="143" mass="15586">EQLRYDARSPFGLHVHHRATYTGIPDNDRAMGIRALGELARDAGRIPDDELRHRFTGTFSAPGHLPLIYAAPGLLGERKGHTELSVSLARMGQLSESTTVCEMLGDSGGARGVEAARRYAAEHGFEFLDGTTIVGAWRRWASA</sequence>
<dbReference type="PANTHER" id="PTHR21327">
    <property type="entry name" value="GTP CYCLOHYDROLASE II-RELATED"/>
    <property type="match status" value="1"/>
</dbReference>
<evidence type="ECO:0000256" key="2">
    <source>
        <dbReference type="ARBA" id="ARBA00022619"/>
    </source>
</evidence>
<evidence type="ECO:0000256" key="4">
    <source>
        <dbReference type="ARBA" id="ARBA00022842"/>
    </source>
</evidence>
<reference evidence="7" key="2">
    <citation type="journal article" date="2014" name="ISME J.">
        <title>Microbial stratification in low pH oxic and suboxic macroscopic growths along an acid mine drainage.</title>
        <authorList>
            <person name="Mendez-Garcia C."/>
            <person name="Mesa V."/>
            <person name="Sprenger R.R."/>
            <person name="Richter M."/>
            <person name="Diez M.S."/>
            <person name="Solano J."/>
            <person name="Bargiela R."/>
            <person name="Golyshina O.V."/>
            <person name="Manteca A."/>
            <person name="Ramos J.L."/>
            <person name="Gallego J.R."/>
            <person name="Llorente I."/>
            <person name="Martins Dos Santos V.A."/>
            <person name="Jensen O.N."/>
            <person name="Pelaez A.I."/>
            <person name="Sanchez J."/>
            <person name="Ferrer M."/>
        </authorList>
    </citation>
    <scope>NUCLEOTIDE SEQUENCE</scope>
</reference>
<keyword evidence="4" id="KW-0460">Magnesium</keyword>
<evidence type="ECO:0000256" key="6">
    <source>
        <dbReference type="ARBA" id="ARBA00023239"/>
    </source>
</evidence>
<dbReference type="UniPathway" id="UPA00275"/>
<dbReference type="GO" id="GO:0009231">
    <property type="term" value="P:riboflavin biosynthetic process"/>
    <property type="evidence" value="ECO:0007669"/>
    <property type="project" value="UniProtKB-UniPathway"/>
</dbReference>
<dbReference type="Gene3D" id="3.90.870.10">
    <property type="entry name" value="DHBP synthase"/>
    <property type="match status" value="1"/>
</dbReference>
<dbReference type="GO" id="GO:0046872">
    <property type="term" value="F:metal ion binding"/>
    <property type="evidence" value="ECO:0007669"/>
    <property type="project" value="UniProtKB-KW"/>
</dbReference>
<dbReference type="AlphaFoldDB" id="T1BGF0"/>
<dbReference type="SUPFAM" id="SSF55821">
    <property type="entry name" value="YrdC/RibB"/>
    <property type="match status" value="1"/>
</dbReference>
<keyword evidence="2" id="KW-0686">Riboflavin biosynthesis</keyword>
<keyword evidence="3" id="KW-0479">Metal-binding</keyword>
<dbReference type="GO" id="GO:0008686">
    <property type="term" value="F:3,4-dihydroxy-2-butanone-4-phosphate synthase activity"/>
    <property type="evidence" value="ECO:0007669"/>
    <property type="project" value="InterPro"/>
</dbReference>
<evidence type="ECO:0000256" key="1">
    <source>
        <dbReference type="ARBA" id="ARBA00005104"/>
    </source>
</evidence>
<feature type="non-terminal residue" evidence="7">
    <location>
        <position position="1"/>
    </location>
</feature>
<comment type="pathway">
    <text evidence="1">Cofactor biosynthesis; riboflavin biosynthesis.</text>
</comment>
<evidence type="ECO:0000256" key="3">
    <source>
        <dbReference type="ARBA" id="ARBA00022723"/>
    </source>
</evidence>
<accession>T1BGF0</accession>
<comment type="caution">
    <text evidence="7">The sequence shown here is derived from an EMBL/GenBank/DDBJ whole genome shotgun (WGS) entry which is preliminary data.</text>
</comment>
<dbReference type="EMBL" id="AUZZ01004719">
    <property type="protein sequence ID" value="EQD52189.1"/>
    <property type="molecule type" value="Genomic_DNA"/>
</dbReference>